<dbReference type="AlphaFoldDB" id="A0A8S3ZBU9"/>
<feature type="compositionally biased region" description="Polar residues" evidence="1">
    <location>
        <begin position="136"/>
        <end position="148"/>
    </location>
</feature>
<name>A0A8S3ZBU9_9EUPU</name>
<reference evidence="2" key="1">
    <citation type="submission" date="2021-04" db="EMBL/GenBank/DDBJ databases">
        <authorList>
            <consortium name="Molecular Ecology Group"/>
        </authorList>
    </citation>
    <scope>NUCLEOTIDE SEQUENCE</scope>
</reference>
<feature type="compositionally biased region" description="Polar residues" evidence="1">
    <location>
        <begin position="462"/>
        <end position="481"/>
    </location>
</feature>
<feature type="compositionally biased region" description="Polar residues" evidence="1">
    <location>
        <begin position="425"/>
        <end position="438"/>
    </location>
</feature>
<feature type="region of interest" description="Disordered" evidence="1">
    <location>
        <begin position="95"/>
        <end position="155"/>
    </location>
</feature>
<comment type="caution">
    <text evidence="2">The sequence shown here is derived from an EMBL/GenBank/DDBJ whole genome shotgun (WGS) entry which is preliminary data.</text>
</comment>
<dbReference type="Proteomes" id="UP000678393">
    <property type="component" value="Unassembled WGS sequence"/>
</dbReference>
<evidence type="ECO:0000256" key="1">
    <source>
        <dbReference type="SAM" id="MobiDB-lite"/>
    </source>
</evidence>
<feature type="compositionally biased region" description="Low complexity" evidence="1">
    <location>
        <begin position="439"/>
        <end position="461"/>
    </location>
</feature>
<proteinExistence type="predicted"/>
<gene>
    <name evidence="2" type="ORF">CUNI_LOCUS10094</name>
</gene>
<feature type="compositionally biased region" description="Low complexity" evidence="1">
    <location>
        <begin position="613"/>
        <end position="622"/>
    </location>
</feature>
<feature type="region of interest" description="Disordered" evidence="1">
    <location>
        <begin position="598"/>
        <end position="622"/>
    </location>
</feature>
<feature type="non-terminal residue" evidence="2">
    <location>
        <position position="745"/>
    </location>
</feature>
<keyword evidence="3" id="KW-1185">Reference proteome</keyword>
<evidence type="ECO:0000313" key="2">
    <source>
        <dbReference type="EMBL" id="CAG5124536.1"/>
    </source>
</evidence>
<feature type="compositionally biased region" description="Polar residues" evidence="1">
    <location>
        <begin position="105"/>
        <end position="120"/>
    </location>
</feature>
<dbReference type="EMBL" id="CAJHNH020001799">
    <property type="protein sequence ID" value="CAG5124536.1"/>
    <property type="molecule type" value="Genomic_DNA"/>
</dbReference>
<evidence type="ECO:0000313" key="3">
    <source>
        <dbReference type="Proteomes" id="UP000678393"/>
    </source>
</evidence>
<feature type="compositionally biased region" description="Polar residues" evidence="1">
    <location>
        <begin position="508"/>
        <end position="518"/>
    </location>
</feature>
<accession>A0A8S3ZBU9</accession>
<protein>
    <submittedName>
        <fullName evidence="2">Uncharacterized protein</fullName>
    </submittedName>
</protein>
<feature type="region of interest" description="Disordered" evidence="1">
    <location>
        <begin position="425"/>
        <end position="522"/>
    </location>
</feature>
<organism evidence="2 3">
    <name type="scientific">Candidula unifasciata</name>
    <dbReference type="NCBI Taxonomy" id="100452"/>
    <lineage>
        <taxon>Eukaryota</taxon>
        <taxon>Metazoa</taxon>
        <taxon>Spiralia</taxon>
        <taxon>Lophotrochozoa</taxon>
        <taxon>Mollusca</taxon>
        <taxon>Gastropoda</taxon>
        <taxon>Heterobranchia</taxon>
        <taxon>Euthyneura</taxon>
        <taxon>Panpulmonata</taxon>
        <taxon>Eupulmonata</taxon>
        <taxon>Stylommatophora</taxon>
        <taxon>Helicina</taxon>
        <taxon>Helicoidea</taxon>
        <taxon>Geomitridae</taxon>
        <taxon>Candidula</taxon>
    </lineage>
</organism>
<sequence length="745" mass="81069">AKGIVCCEPAYRKKTSLTESLIKDGNLKPDPLDVVVFKTSLSDIQSTSKYSPDFTPPSVFVSRLETDRSCSHRKTSESSHERDVQGWTKTVICEGSTEEHEENVVTPTPENMSELSSRYMTNPDAEMASREHDFTLSRSSRTDAGQSDFSRKRDIELSQSSLSRAQEWVNKSPIPQQRRFVKSKSLIDASSSSSLSLSSPADSELSSSLTTDLMKGAVVREGGGHWPYLGTSALVSYYQTNPPLPDDVNEVNMKKVYDGTGRTSRHQSLHISSIPHLTSLPHNIISSDREVMPEQQSAVSGSPSSIRKSKLQGLILRVDAAGISSCSSQPCVQQSGSDHTLADHQTGKAPTVLISTQHPKVGVFTDKPVQPMSPVSATHSLVPLSSSSLTSSAASLTAKPPTSLISQHLNKMMNVTKLSQYNSKTAPSTLSTSYHLPTSSLKSPRSYPSSSPTRLPLSPFPASTTASLRHQVSSPTPSSPSADRYSLCGRSDSVTSGSHRSAFLKPPSDSSDTESIASTGPMLDDDQVELINMDFTEQSIAAECQEDKDFSIVHSDLGPLSRGHWSRMSLPPRLSYLDGFIERARLYTGTCKNQATEDFDDQLSRENIDNKPGSGSAGSSVAACGDVEDNIEDFRDVYGDTEENIINDNNVTCVCSSLENNMPQQPAEDVSQLVTANKAGSIEIHLKDVDDDDPCQEDTITGFEFVEKPVDQTESSSVITETENLEHFHLQDEVAEELHTVILHD</sequence>